<dbReference type="EMBL" id="KR052480">
    <property type="protein sequence ID" value="AKF12648.1"/>
    <property type="molecule type" value="Genomic_DNA"/>
</dbReference>
<name>A0A0F6SIL2_9CAUD</name>
<organism evidence="1 2">
    <name type="scientific">Sinorhizobium phage phiM7</name>
    <dbReference type="NCBI Taxonomy" id="1647403"/>
    <lineage>
        <taxon>Viruses</taxon>
        <taxon>Duplodnaviria</taxon>
        <taxon>Heunggongvirae</taxon>
        <taxon>Uroviricota</taxon>
        <taxon>Caudoviricetes</taxon>
        <taxon>Emdodecavirus</taxon>
        <taxon>Emdodecavirus M7</taxon>
    </lineage>
</organism>
<proteinExistence type="predicted"/>
<evidence type="ECO:0000313" key="2">
    <source>
        <dbReference type="Proteomes" id="UP000221947"/>
    </source>
</evidence>
<accession>A0A0F6SIL2</accession>
<gene>
    <name evidence="1" type="ORF">PHIM7_101</name>
</gene>
<protein>
    <submittedName>
        <fullName evidence="1">Baseplate tail tube cap</fullName>
    </submittedName>
</protein>
<sequence>MADPFVVPTVEEYISARRDNSTYSEYRFPDDLGPHSIILNFSDYSFDRAADKVSTVTTSSICLPIPSNLIDSFNLRVTPYELGAFGDLSRTVVSAAAGSQSFEEGLQKIAASGDLNWTAAVKAIRAATASADISVVKGAESALGMIVNPHLALTFDGIDLKSHSFTWHLAPTSSKESVRLAKIIKVIKQSILPTYKKDSSRTFLQYPKVVDIFFLGSEPGHMYFFKRCMVNAFEVNYAPNELPAFLPNGRPAFVNMTMALYEMEIHTADDYMGGS</sequence>
<keyword evidence="2" id="KW-1185">Reference proteome</keyword>
<dbReference type="Proteomes" id="UP000221947">
    <property type="component" value="Segment"/>
</dbReference>
<reference evidence="1 2" key="1">
    <citation type="submission" date="2015-04" db="EMBL/GenBank/DDBJ databases">
        <authorList>
            <person name="Schouten J.T."/>
            <person name="Crockett J.T."/>
            <person name="Hodson T.S."/>
            <person name="Hyde J.R."/>
            <person name="Smith T.A."/>
            <person name="Merrill B.D."/>
            <person name="Crook M.B."/>
            <person name="Griffitts J.S."/>
            <person name="Burnett S.H."/>
            <person name="Grose J.H."/>
            <person name="Breakwell D.P."/>
        </authorList>
    </citation>
    <scope>NUCLEOTIDE SEQUENCE [LARGE SCALE GENOMIC DNA]</scope>
</reference>
<evidence type="ECO:0000313" key="1">
    <source>
        <dbReference type="EMBL" id="AKF12648.1"/>
    </source>
</evidence>